<dbReference type="Proteomes" id="UP000813462">
    <property type="component" value="Unassembled WGS sequence"/>
</dbReference>
<sequence>MAPRLRLSSKAKLVLPSFANSARSRILLVDKDEAVFSIFLNQLRSIRKLANGIIINTFLELESRAISSMFDPKLSIASPAGPILNLVSDDDDNNDGN</sequence>
<dbReference type="AlphaFoldDB" id="A0A978VJM1"/>
<dbReference type="Gene3D" id="3.40.50.2000">
    <property type="entry name" value="Glycogen Phosphorylase B"/>
    <property type="match status" value="1"/>
</dbReference>
<comment type="caution">
    <text evidence="1">The sequence shown here is derived from an EMBL/GenBank/DDBJ whole genome shotgun (WGS) entry which is preliminary data.</text>
</comment>
<name>A0A978VJM1_ZIZJJ</name>
<reference evidence="1" key="1">
    <citation type="journal article" date="2021" name="Front. Plant Sci.">
        <title>Chromosome-Scale Genome Assembly for Chinese Sour Jujube and Insights Into Its Genome Evolution and Domestication Signature.</title>
        <authorList>
            <person name="Shen L.-Y."/>
            <person name="Luo H."/>
            <person name="Wang X.-L."/>
            <person name="Wang X.-M."/>
            <person name="Qiu X.-J."/>
            <person name="Liu H."/>
            <person name="Zhou S.-S."/>
            <person name="Jia K.-H."/>
            <person name="Nie S."/>
            <person name="Bao Y.-T."/>
            <person name="Zhang R.-G."/>
            <person name="Yun Q.-Z."/>
            <person name="Chai Y.-H."/>
            <person name="Lu J.-Y."/>
            <person name="Li Y."/>
            <person name="Zhao S.-W."/>
            <person name="Mao J.-F."/>
            <person name="Jia S.-G."/>
            <person name="Mao Y.-M."/>
        </authorList>
    </citation>
    <scope>NUCLEOTIDE SEQUENCE</scope>
    <source>
        <strain evidence="1">AT0</strain>
        <tissue evidence="1">Leaf</tissue>
    </source>
</reference>
<accession>A0A978VJM1</accession>
<evidence type="ECO:0000313" key="1">
    <source>
        <dbReference type="EMBL" id="KAH7533290.1"/>
    </source>
</evidence>
<gene>
    <name evidence="1" type="ORF">FEM48_Zijuj04G0115100</name>
</gene>
<protein>
    <submittedName>
        <fullName evidence="1">Uncharacterized protein</fullName>
    </submittedName>
</protein>
<evidence type="ECO:0000313" key="2">
    <source>
        <dbReference type="Proteomes" id="UP000813462"/>
    </source>
</evidence>
<organism evidence="1 2">
    <name type="scientific">Ziziphus jujuba var. spinosa</name>
    <dbReference type="NCBI Taxonomy" id="714518"/>
    <lineage>
        <taxon>Eukaryota</taxon>
        <taxon>Viridiplantae</taxon>
        <taxon>Streptophyta</taxon>
        <taxon>Embryophyta</taxon>
        <taxon>Tracheophyta</taxon>
        <taxon>Spermatophyta</taxon>
        <taxon>Magnoliopsida</taxon>
        <taxon>eudicotyledons</taxon>
        <taxon>Gunneridae</taxon>
        <taxon>Pentapetalae</taxon>
        <taxon>rosids</taxon>
        <taxon>fabids</taxon>
        <taxon>Rosales</taxon>
        <taxon>Rhamnaceae</taxon>
        <taxon>Paliureae</taxon>
        <taxon>Ziziphus</taxon>
    </lineage>
</organism>
<proteinExistence type="predicted"/>
<dbReference type="EMBL" id="JAEACU010000004">
    <property type="protein sequence ID" value="KAH7533290.1"/>
    <property type="molecule type" value="Genomic_DNA"/>
</dbReference>